<dbReference type="PANTHER" id="PTHR30193">
    <property type="entry name" value="ABC TRANSPORTER PERMEASE PROTEIN"/>
    <property type="match status" value="1"/>
</dbReference>
<dbReference type="GO" id="GO:0055085">
    <property type="term" value="P:transmembrane transport"/>
    <property type="evidence" value="ECO:0007669"/>
    <property type="project" value="InterPro"/>
</dbReference>
<reference evidence="9 10" key="1">
    <citation type="submission" date="2018-10" db="EMBL/GenBank/DDBJ databases">
        <title>Lactobacillus sp. R7 and Lactobacillus sp. R19 isolated from fermented mustard green product of Taiwan.</title>
        <authorList>
            <person name="Lin S.-T."/>
        </authorList>
    </citation>
    <scope>NUCLEOTIDE SEQUENCE [LARGE SCALE GENOMIC DNA]</scope>
    <source>
        <strain evidence="9 10">BCRC 81129</strain>
    </source>
</reference>
<evidence type="ECO:0000256" key="4">
    <source>
        <dbReference type="ARBA" id="ARBA00022692"/>
    </source>
</evidence>
<keyword evidence="5 7" id="KW-1133">Transmembrane helix</keyword>
<sequence length="308" mass="34694">MEEIDTSVNKKRSFFRFWNQPKHAAYLFMAPSIIILLFFMVIPLVGTLGLSFFDINIFFTGTKFVGLDNFIQFFHDQRAINSMWHTVYFTLLETPTQVIVGTIAAAALSRTTLFNRFSRSVFYVPVICSLTTSGIIFSMLLDPNIGWIPYVLHQFGMSTPQFFRDASLAMPSIAVMTVWKNFGVTMTIMLTAIQAISPSLYESAEMDGANKKQQFFHVTIPQIIPSLGFCVMTNLIGSMQVFDQIYVTTAGGPEFKTESAVQYIYSRGFSAPYQLGYASSVATILFVIIAVLSISANLYMSHKEKQMR</sequence>
<dbReference type="GO" id="GO:0005886">
    <property type="term" value="C:plasma membrane"/>
    <property type="evidence" value="ECO:0007669"/>
    <property type="project" value="UniProtKB-SubCell"/>
</dbReference>
<dbReference type="CDD" id="cd06261">
    <property type="entry name" value="TM_PBP2"/>
    <property type="match status" value="1"/>
</dbReference>
<dbReference type="InterPro" id="IPR035906">
    <property type="entry name" value="MetI-like_sf"/>
</dbReference>
<feature type="transmembrane region" description="Helical" evidence="7">
    <location>
        <begin position="215"/>
        <end position="236"/>
    </location>
</feature>
<comment type="similarity">
    <text evidence="7">Belongs to the binding-protein-dependent transport system permease family.</text>
</comment>
<feature type="transmembrane region" description="Helical" evidence="7">
    <location>
        <begin position="24"/>
        <end position="45"/>
    </location>
</feature>
<evidence type="ECO:0000256" key="5">
    <source>
        <dbReference type="ARBA" id="ARBA00022989"/>
    </source>
</evidence>
<dbReference type="InterPro" id="IPR051393">
    <property type="entry name" value="ABC_transporter_permease"/>
</dbReference>
<dbReference type="Proteomes" id="UP000297348">
    <property type="component" value="Unassembled WGS sequence"/>
</dbReference>
<comment type="caution">
    <text evidence="9">The sequence shown here is derived from an EMBL/GenBank/DDBJ whole genome shotgun (WGS) entry which is preliminary data.</text>
</comment>
<dbReference type="InterPro" id="IPR000515">
    <property type="entry name" value="MetI-like"/>
</dbReference>
<gene>
    <name evidence="9" type="ORF">EGT51_04525</name>
</gene>
<feature type="transmembrane region" description="Helical" evidence="7">
    <location>
        <begin position="87"/>
        <end position="108"/>
    </location>
</feature>
<evidence type="ECO:0000313" key="9">
    <source>
        <dbReference type="EMBL" id="TGD19439.1"/>
    </source>
</evidence>
<name>A0A4Z0J9L4_9LACO</name>
<evidence type="ECO:0000313" key="10">
    <source>
        <dbReference type="Proteomes" id="UP000297348"/>
    </source>
</evidence>
<evidence type="ECO:0000259" key="8">
    <source>
        <dbReference type="PROSITE" id="PS50928"/>
    </source>
</evidence>
<keyword evidence="3" id="KW-1003">Cell membrane</keyword>
<dbReference type="AlphaFoldDB" id="A0A4Z0J9L4"/>
<evidence type="ECO:0000256" key="6">
    <source>
        <dbReference type="ARBA" id="ARBA00023136"/>
    </source>
</evidence>
<proteinExistence type="inferred from homology"/>
<evidence type="ECO:0000256" key="2">
    <source>
        <dbReference type="ARBA" id="ARBA00022448"/>
    </source>
</evidence>
<feature type="transmembrane region" description="Helical" evidence="7">
    <location>
        <begin position="161"/>
        <end position="179"/>
    </location>
</feature>
<evidence type="ECO:0000256" key="1">
    <source>
        <dbReference type="ARBA" id="ARBA00004651"/>
    </source>
</evidence>
<keyword evidence="10" id="KW-1185">Reference proteome</keyword>
<comment type="subcellular location">
    <subcellularLocation>
        <location evidence="1 7">Cell membrane</location>
        <topology evidence="1 7">Multi-pass membrane protein</topology>
    </subcellularLocation>
</comment>
<dbReference type="OrthoDB" id="5174895at2"/>
<dbReference type="PROSITE" id="PS50928">
    <property type="entry name" value="ABC_TM1"/>
    <property type="match status" value="1"/>
</dbReference>
<evidence type="ECO:0000256" key="3">
    <source>
        <dbReference type="ARBA" id="ARBA00022475"/>
    </source>
</evidence>
<feature type="transmembrane region" description="Helical" evidence="7">
    <location>
        <begin position="120"/>
        <end position="141"/>
    </location>
</feature>
<dbReference type="SUPFAM" id="SSF161098">
    <property type="entry name" value="MetI-like"/>
    <property type="match status" value="1"/>
</dbReference>
<dbReference type="Pfam" id="PF00528">
    <property type="entry name" value="BPD_transp_1"/>
    <property type="match status" value="1"/>
</dbReference>
<keyword evidence="4 7" id="KW-0812">Transmembrane</keyword>
<accession>A0A4Z0J9L4</accession>
<feature type="domain" description="ABC transmembrane type-1" evidence="8">
    <location>
        <begin position="83"/>
        <end position="296"/>
    </location>
</feature>
<dbReference type="EMBL" id="RKLX01000005">
    <property type="protein sequence ID" value="TGD19439.1"/>
    <property type="molecule type" value="Genomic_DNA"/>
</dbReference>
<dbReference type="PANTHER" id="PTHR30193:SF37">
    <property type="entry name" value="INNER MEMBRANE ABC TRANSPORTER PERMEASE PROTEIN YCJO"/>
    <property type="match status" value="1"/>
</dbReference>
<organism evidence="9 10">
    <name type="scientific">Levilactobacillus suantsaiihabitans</name>
    <dbReference type="NCBI Taxonomy" id="2487722"/>
    <lineage>
        <taxon>Bacteria</taxon>
        <taxon>Bacillati</taxon>
        <taxon>Bacillota</taxon>
        <taxon>Bacilli</taxon>
        <taxon>Lactobacillales</taxon>
        <taxon>Lactobacillaceae</taxon>
        <taxon>Levilactobacillus</taxon>
    </lineage>
</organism>
<feature type="transmembrane region" description="Helical" evidence="7">
    <location>
        <begin position="275"/>
        <end position="299"/>
    </location>
</feature>
<keyword evidence="2 7" id="KW-0813">Transport</keyword>
<dbReference type="RefSeq" id="WP_135367573.1">
    <property type="nucleotide sequence ID" value="NZ_RKLX01000005.1"/>
</dbReference>
<evidence type="ECO:0000256" key="7">
    <source>
        <dbReference type="RuleBase" id="RU363032"/>
    </source>
</evidence>
<dbReference type="Gene3D" id="1.10.3720.10">
    <property type="entry name" value="MetI-like"/>
    <property type="match status" value="1"/>
</dbReference>
<protein>
    <submittedName>
        <fullName evidence="9">Sugar ABC transporter permease</fullName>
    </submittedName>
</protein>
<keyword evidence="6 7" id="KW-0472">Membrane</keyword>